<dbReference type="EMBL" id="CP041166">
    <property type="protein sequence ID" value="QFR43004.1"/>
    <property type="molecule type" value="Genomic_DNA"/>
</dbReference>
<organism evidence="8 9">
    <name type="scientific">Sulfurimonas xiamenensis</name>
    <dbReference type="NCBI Taxonomy" id="2590021"/>
    <lineage>
        <taxon>Bacteria</taxon>
        <taxon>Pseudomonadati</taxon>
        <taxon>Campylobacterota</taxon>
        <taxon>Epsilonproteobacteria</taxon>
        <taxon>Campylobacterales</taxon>
        <taxon>Sulfurimonadaceae</taxon>
        <taxon>Sulfurimonas</taxon>
    </lineage>
</organism>
<evidence type="ECO:0000256" key="5">
    <source>
        <dbReference type="ARBA" id="ARBA00023004"/>
    </source>
</evidence>
<gene>
    <name evidence="8" type="ORF">FJR47_03420</name>
</gene>
<keyword evidence="5 6" id="KW-0408">Iron</keyword>
<feature type="domain" description="Cytochrome c" evidence="7">
    <location>
        <begin position="140"/>
        <end position="221"/>
    </location>
</feature>
<name>A0AAJ4A310_9BACT</name>
<dbReference type="Gene3D" id="1.20.120.20">
    <property type="entry name" value="Apolipoprotein"/>
    <property type="match status" value="1"/>
</dbReference>
<dbReference type="GO" id="GO:0020037">
    <property type="term" value="F:heme binding"/>
    <property type="evidence" value="ECO:0007669"/>
    <property type="project" value="InterPro"/>
</dbReference>
<evidence type="ECO:0000259" key="7">
    <source>
        <dbReference type="PROSITE" id="PS51007"/>
    </source>
</evidence>
<evidence type="ECO:0000313" key="9">
    <source>
        <dbReference type="Proteomes" id="UP000326061"/>
    </source>
</evidence>
<dbReference type="InterPro" id="IPR036909">
    <property type="entry name" value="Cyt_c-like_dom_sf"/>
</dbReference>
<dbReference type="InterPro" id="IPR009056">
    <property type="entry name" value="Cyt_c-like_dom"/>
</dbReference>
<dbReference type="Proteomes" id="UP000326061">
    <property type="component" value="Chromosome"/>
</dbReference>
<reference evidence="9" key="1">
    <citation type="submission" date="2019-06" db="EMBL/GenBank/DDBJ databases">
        <title>Sulfurimonas gotlandica sp. nov., a chemoautotrophic and psychrotolerant epsilonproteobacterium isolated from a pelagic redoxcline, and an emended description of the genus Sulfurimonas.</title>
        <authorList>
            <person name="Wang S."/>
            <person name="Jiang L."/>
            <person name="Shao Z."/>
        </authorList>
    </citation>
    <scope>NUCLEOTIDE SEQUENCE [LARGE SCALE GENOMIC DNA]</scope>
    <source>
        <strain evidence="9">1-1N</strain>
    </source>
</reference>
<dbReference type="KEGG" id="suln:FJR47_03420"/>
<protein>
    <submittedName>
        <fullName evidence="8">C-type cytochrome</fullName>
    </submittedName>
</protein>
<dbReference type="SUPFAM" id="SSF47162">
    <property type="entry name" value="Apolipoprotein"/>
    <property type="match status" value="1"/>
</dbReference>
<dbReference type="InterPro" id="IPR008168">
    <property type="entry name" value="Cyt_C_IC"/>
</dbReference>
<dbReference type="Pfam" id="PF00034">
    <property type="entry name" value="Cytochrom_C"/>
    <property type="match status" value="1"/>
</dbReference>
<evidence type="ECO:0000256" key="3">
    <source>
        <dbReference type="ARBA" id="ARBA00022723"/>
    </source>
</evidence>
<dbReference type="Gene3D" id="1.10.760.10">
    <property type="entry name" value="Cytochrome c-like domain"/>
    <property type="match status" value="1"/>
</dbReference>
<accession>A0AAJ4A310</accession>
<dbReference type="PROSITE" id="PS51007">
    <property type="entry name" value="CYTC"/>
    <property type="match status" value="1"/>
</dbReference>
<dbReference type="AlphaFoldDB" id="A0AAJ4A310"/>
<dbReference type="SUPFAM" id="SSF46626">
    <property type="entry name" value="Cytochrome c"/>
    <property type="match status" value="1"/>
</dbReference>
<keyword evidence="4" id="KW-0249">Electron transport</keyword>
<keyword evidence="3 6" id="KW-0479">Metal-binding</keyword>
<keyword evidence="9" id="KW-1185">Reference proteome</keyword>
<dbReference type="GO" id="GO:0009055">
    <property type="term" value="F:electron transfer activity"/>
    <property type="evidence" value="ECO:0007669"/>
    <property type="project" value="InterPro"/>
</dbReference>
<evidence type="ECO:0000256" key="2">
    <source>
        <dbReference type="ARBA" id="ARBA00022617"/>
    </source>
</evidence>
<sequence length="221" mass="23953">MKILLSTITALFLIGCSSENKQEAKEVVEETKTEVVQNIKETQNKTSEKAEDITSKVAEKTDEVVSDVAEKTQELQEEVSQTVEDITTKVVEKTDEVVSDVASSTQELKEEVSEKTDEVTSEIAATIETAEEDTKETVATPQIDAAAIYKVCAGCHGADGSKVALGKSQVIKGWDAKKTEDALLGYKNKTYGGVMKGLMTSQVANLSEEEIKAVSEYIATF</sequence>
<dbReference type="RefSeq" id="WP_152299067.1">
    <property type="nucleotide sequence ID" value="NZ_CP041166.1"/>
</dbReference>
<dbReference type="PRINTS" id="PR00605">
    <property type="entry name" value="CYTCHROMECIC"/>
</dbReference>
<evidence type="ECO:0000256" key="1">
    <source>
        <dbReference type="ARBA" id="ARBA00022448"/>
    </source>
</evidence>
<keyword evidence="2 6" id="KW-0349">Heme</keyword>
<evidence type="ECO:0000256" key="6">
    <source>
        <dbReference type="PROSITE-ProRule" id="PRU00433"/>
    </source>
</evidence>
<dbReference type="GO" id="GO:0005506">
    <property type="term" value="F:iron ion binding"/>
    <property type="evidence" value="ECO:0007669"/>
    <property type="project" value="InterPro"/>
</dbReference>
<dbReference type="PROSITE" id="PS51257">
    <property type="entry name" value="PROKAR_LIPOPROTEIN"/>
    <property type="match status" value="1"/>
</dbReference>
<evidence type="ECO:0000313" key="8">
    <source>
        <dbReference type="EMBL" id="QFR43004.1"/>
    </source>
</evidence>
<keyword evidence="1" id="KW-0813">Transport</keyword>
<evidence type="ECO:0000256" key="4">
    <source>
        <dbReference type="ARBA" id="ARBA00022982"/>
    </source>
</evidence>
<proteinExistence type="predicted"/>